<evidence type="ECO:0000313" key="1">
    <source>
        <dbReference type="EMBL" id="CAF4540666.1"/>
    </source>
</evidence>
<reference evidence="1" key="1">
    <citation type="submission" date="2021-02" db="EMBL/GenBank/DDBJ databases">
        <authorList>
            <person name="Nowell W R."/>
        </authorList>
    </citation>
    <scope>NUCLEOTIDE SEQUENCE</scope>
</reference>
<dbReference type="Pfam" id="PF02274">
    <property type="entry name" value="ADI"/>
    <property type="match status" value="1"/>
</dbReference>
<feature type="non-terminal residue" evidence="1">
    <location>
        <position position="1"/>
    </location>
</feature>
<evidence type="ECO:0000313" key="2">
    <source>
        <dbReference type="Proteomes" id="UP000676336"/>
    </source>
</evidence>
<dbReference type="EMBL" id="CAJOBI010090625">
    <property type="protein sequence ID" value="CAF4540666.1"/>
    <property type="molecule type" value="Genomic_DNA"/>
</dbReference>
<protein>
    <submittedName>
        <fullName evidence="1">Uncharacterized protein</fullName>
    </submittedName>
</protein>
<gene>
    <name evidence="1" type="ORF">SMN809_LOCUS36607</name>
</gene>
<organism evidence="1 2">
    <name type="scientific">Rotaria magnacalcarata</name>
    <dbReference type="NCBI Taxonomy" id="392030"/>
    <lineage>
        <taxon>Eukaryota</taxon>
        <taxon>Metazoa</taxon>
        <taxon>Spiralia</taxon>
        <taxon>Gnathifera</taxon>
        <taxon>Rotifera</taxon>
        <taxon>Eurotatoria</taxon>
        <taxon>Bdelloidea</taxon>
        <taxon>Philodinida</taxon>
        <taxon>Philodinidae</taxon>
        <taxon>Rotaria</taxon>
    </lineage>
</organism>
<proteinExistence type="predicted"/>
<dbReference type="AlphaFoldDB" id="A0A8S2Y843"/>
<dbReference type="SUPFAM" id="SSF55909">
    <property type="entry name" value="Pentein"/>
    <property type="match status" value="1"/>
</dbReference>
<name>A0A8S2Y843_9BILA</name>
<sequence>PQRDYMHLDTVLSTVGKHAFTLHGLLANQMDIFTIETRDDNNNMLIKARWISHGHDIRQALRKLLNDSELIFYDAADEAT</sequence>
<comment type="caution">
    <text evidence="1">The sequence shown here is derived from an EMBL/GenBank/DDBJ whole genome shotgun (WGS) entry which is preliminary data.</text>
</comment>
<feature type="non-terminal residue" evidence="1">
    <location>
        <position position="80"/>
    </location>
</feature>
<accession>A0A8S2Y843</accession>
<dbReference type="Proteomes" id="UP000676336">
    <property type="component" value="Unassembled WGS sequence"/>
</dbReference>